<dbReference type="HOGENOM" id="CLU_021695_3_0_1"/>
<dbReference type="GO" id="GO:0007264">
    <property type="term" value="P:small GTPase-mediated signal transduction"/>
    <property type="evidence" value="ECO:0007669"/>
    <property type="project" value="InterPro"/>
</dbReference>
<dbReference type="Proteomes" id="UP000030653">
    <property type="component" value="Unassembled WGS sequence"/>
</dbReference>
<dbReference type="PANTHER" id="PTHR11787:SF4">
    <property type="entry name" value="CHM, RAB ESCORT PROTEIN 1"/>
    <property type="match status" value="1"/>
</dbReference>
<dbReference type="OMA" id="FKVAHVD"/>
<dbReference type="SUPFAM" id="SSF51905">
    <property type="entry name" value="FAD/NAD(P)-binding domain"/>
    <property type="match status" value="1"/>
</dbReference>
<dbReference type="Gene3D" id="3.50.50.60">
    <property type="entry name" value="FAD/NAD(P)-binding domain"/>
    <property type="match status" value="1"/>
</dbReference>
<dbReference type="Gene3D" id="1.10.405.10">
    <property type="entry name" value="Guanine Nucleotide Dissociation Inhibitor, domain 1"/>
    <property type="match status" value="1"/>
</dbReference>
<keyword evidence="4" id="KW-1185">Reference proteome</keyword>
<dbReference type="PRINTS" id="PR00891">
    <property type="entry name" value="RABGDIREP"/>
</dbReference>
<dbReference type="Gene3D" id="3.30.519.10">
    <property type="entry name" value="Guanine Nucleotide Dissociation Inhibitor, domain 2"/>
    <property type="match status" value="1"/>
</dbReference>
<dbReference type="GO" id="GO:0005634">
    <property type="term" value="C:nucleus"/>
    <property type="evidence" value="ECO:0007669"/>
    <property type="project" value="TreeGrafter"/>
</dbReference>
<protein>
    <submittedName>
        <fullName evidence="3">FAD/NADP-binding domain-containing protein</fullName>
    </submittedName>
</protein>
<comment type="similarity">
    <text evidence="1">Belongs to the Rab GDI family.</text>
</comment>
<dbReference type="PANTHER" id="PTHR11787">
    <property type="entry name" value="RAB GDP-DISSOCIATION INHIBITOR"/>
    <property type="match status" value="1"/>
</dbReference>
<dbReference type="GO" id="GO:0016192">
    <property type="term" value="P:vesicle-mediated transport"/>
    <property type="evidence" value="ECO:0007669"/>
    <property type="project" value="TreeGrafter"/>
</dbReference>
<dbReference type="AlphaFoldDB" id="M5GGS1"/>
<dbReference type="OrthoDB" id="9446342at2759"/>
<accession>M5GGS1</accession>
<dbReference type="InterPro" id="IPR036188">
    <property type="entry name" value="FAD/NAD-bd_sf"/>
</dbReference>
<dbReference type="STRING" id="1858805.M5GGS1"/>
<dbReference type="RefSeq" id="XP_040632872.1">
    <property type="nucleotide sequence ID" value="XM_040767689.1"/>
</dbReference>
<name>M5GGS1_DACPD</name>
<dbReference type="GO" id="GO:0005829">
    <property type="term" value="C:cytosol"/>
    <property type="evidence" value="ECO:0007669"/>
    <property type="project" value="TreeGrafter"/>
</dbReference>
<dbReference type="GeneID" id="63682751"/>
<evidence type="ECO:0000313" key="3">
    <source>
        <dbReference type="EMBL" id="EJU05978.1"/>
    </source>
</evidence>
<dbReference type="Pfam" id="PF00996">
    <property type="entry name" value="GDI"/>
    <property type="match status" value="2"/>
</dbReference>
<organism evidence="3 4">
    <name type="scientific">Dacryopinax primogenitus (strain DJM 731)</name>
    <name type="common">Brown rot fungus</name>
    <dbReference type="NCBI Taxonomy" id="1858805"/>
    <lineage>
        <taxon>Eukaryota</taxon>
        <taxon>Fungi</taxon>
        <taxon>Dikarya</taxon>
        <taxon>Basidiomycota</taxon>
        <taxon>Agaricomycotina</taxon>
        <taxon>Dacrymycetes</taxon>
        <taxon>Dacrymycetales</taxon>
        <taxon>Dacrymycetaceae</taxon>
        <taxon>Dacryopinax</taxon>
    </lineage>
</organism>
<evidence type="ECO:0000256" key="2">
    <source>
        <dbReference type="SAM" id="MobiDB-lite"/>
    </source>
</evidence>
<feature type="compositionally biased region" description="Polar residues" evidence="2">
    <location>
        <begin position="132"/>
        <end position="148"/>
    </location>
</feature>
<reference evidence="3 4" key="1">
    <citation type="journal article" date="2012" name="Science">
        <title>The Paleozoic origin of enzymatic lignin decomposition reconstructed from 31 fungal genomes.</title>
        <authorList>
            <person name="Floudas D."/>
            <person name="Binder M."/>
            <person name="Riley R."/>
            <person name="Barry K."/>
            <person name="Blanchette R.A."/>
            <person name="Henrissat B."/>
            <person name="Martinez A.T."/>
            <person name="Otillar R."/>
            <person name="Spatafora J.W."/>
            <person name="Yadav J.S."/>
            <person name="Aerts A."/>
            <person name="Benoit I."/>
            <person name="Boyd A."/>
            <person name="Carlson A."/>
            <person name="Copeland A."/>
            <person name="Coutinho P.M."/>
            <person name="de Vries R.P."/>
            <person name="Ferreira P."/>
            <person name="Findley K."/>
            <person name="Foster B."/>
            <person name="Gaskell J."/>
            <person name="Glotzer D."/>
            <person name="Gorecki P."/>
            <person name="Heitman J."/>
            <person name="Hesse C."/>
            <person name="Hori C."/>
            <person name="Igarashi K."/>
            <person name="Jurgens J.A."/>
            <person name="Kallen N."/>
            <person name="Kersten P."/>
            <person name="Kohler A."/>
            <person name="Kuees U."/>
            <person name="Kumar T.K.A."/>
            <person name="Kuo A."/>
            <person name="LaButti K."/>
            <person name="Larrondo L.F."/>
            <person name="Lindquist E."/>
            <person name="Ling A."/>
            <person name="Lombard V."/>
            <person name="Lucas S."/>
            <person name="Lundell T."/>
            <person name="Martin R."/>
            <person name="McLaughlin D.J."/>
            <person name="Morgenstern I."/>
            <person name="Morin E."/>
            <person name="Murat C."/>
            <person name="Nagy L.G."/>
            <person name="Nolan M."/>
            <person name="Ohm R.A."/>
            <person name="Patyshakuliyeva A."/>
            <person name="Rokas A."/>
            <person name="Ruiz-Duenas F.J."/>
            <person name="Sabat G."/>
            <person name="Salamov A."/>
            <person name="Samejima M."/>
            <person name="Schmutz J."/>
            <person name="Slot J.C."/>
            <person name="St John F."/>
            <person name="Stenlid J."/>
            <person name="Sun H."/>
            <person name="Sun S."/>
            <person name="Syed K."/>
            <person name="Tsang A."/>
            <person name="Wiebenga A."/>
            <person name="Young D."/>
            <person name="Pisabarro A."/>
            <person name="Eastwood D.C."/>
            <person name="Martin F."/>
            <person name="Cullen D."/>
            <person name="Grigoriev I.V."/>
            <person name="Hibbett D.S."/>
        </authorList>
    </citation>
    <scope>NUCLEOTIDE SEQUENCE [LARGE SCALE GENOMIC DNA]</scope>
    <source>
        <strain evidence="3 4">DJM-731 SS1</strain>
    </source>
</reference>
<gene>
    <name evidence="3" type="ORF">DACRYDRAFT_102937</name>
</gene>
<proteinExistence type="inferred from homology"/>
<evidence type="ECO:0000256" key="1">
    <source>
        <dbReference type="ARBA" id="ARBA00005593"/>
    </source>
</evidence>
<dbReference type="SUPFAM" id="SSF54373">
    <property type="entry name" value="FAD-linked reductases, C-terminal domain"/>
    <property type="match status" value="1"/>
</dbReference>
<sequence>MDLPEVFDVLLLGTSLPQAILAAALSAHGLTVLHVDPSPLYGSYDATVTPSDLNYLSSHPPPYLHKPALCILPSAKLELEKRARDYALSLRPGLVRSHSPLIDVLVGSRLSKQCAFQLVQGLFLYTPIPSTPASATEGQSTPQSQQPTGKAVKVPSSKEDIFSSPLPLLTKRKLMRFLLWCTGTPSGTPSVPGPEQGHGRGLISLEELPELRGKEDMPLVQFLHEVFRLDDEGAKGLTYAVAQRVRATDPTLPGLRAIRQHLLGTGRYGASAYLLGHYGGPGELAQLFCRMAAVRGTPYILGHAIEQLKLPTGSKAGEGEGEEAQVKVEGIDEVFRARKVVLEPAFLPRELVNNTSLGIARCIVILEETIVAEEENLDTALLVFPPGALGERGLNRAVTCLWTGEGSKSTPYGRYAVYLSVPRNPGEEERTAKDLLEPYLKAFIPLTGRPEQEPLLTFFYDFVGERSTVGARTEEGEAMHVLSGIGEGLVDGSDRAAELAQEMFAKVVGAEAAAEGMWAGLEDAVDENEDDAGQDGVEEW</sequence>
<dbReference type="EMBL" id="JH795855">
    <property type="protein sequence ID" value="EJU05978.1"/>
    <property type="molecule type" value="Genomic_DNA"/>
</dbReference>
<feature type="region of interest" description="Disordered" evidence="2">
    <location>
        <begin position="132"/>
        <end position="156"/>
    </location>
</feature>
<evidence type="ECO:0000313" key="4">
    <source>
        <dbReference type="Proteomes" id="UP000030653"/>
    </source>
</evidence>
<dbReference type="InterPro" id="IPR018203">
    <property type="entry name" value="GDP_dissociation_inhibitor"/>
</dbReference>
<dbReference type="GO" id="GO:0005092">
    <property type="term" value="F:GDP-dissociation inhibitor activity"/>
    <property type="evidence" value="ECO:0007669"/>
    <property type="project" value="InterPro"/>
</dbReference>
<dbReference type="GO" id="GO:0005968">
    <property type="term" value="C:Rab-protein geranylgeranyltransferase complex"/>
    <property type="evidence" value="ECO:0007669"/>
    <property type="project" value="TreeGrafter"/>
</dbReference>